<comment type="caution">
    <text evidence="2">The sequence shown here is derived from an EMBL/GenBank/DDBJ whole genome shotgun (WGS) entry which is preliminary data.</text>
</comment>
<sequence>MKVGKIKEIVRHPVKSFRGENVSKTKILSYGVYGDRSHAFLDHSRPGKYLTLTQIPQLANYHASFTGEESFERFPSLTIKSPTGHVYKWGEEGLKDELESLSNREITPVQYSPLSVPIGAIEEEHLLITTEASLTRISEVWGKHVDYRRFRPNLVFSLDGNEAFIEETWFGKRVKIGEVEIIVKRHCERCQIINIDPNDGNLDSSLLKTVYKERNNYFGVYASVIKTGNITVGDDVYLFD</sequence>
<dbReference type="AlphaFoldDB" id="A0A920BW58"/>
<dbReference type="SUPFAM" id="SSF50800">
    <property type="entry name" value="PK beta-barrel domain-like"/>
    <property type="match status" value="1"/>
</dbReference>
<proteinExistence type="predicted"/>
<dbReference type="InterPro" id="IPR011037">
    <property type="entry name" value="Pyrv_Knase-like_insert_dom_sf"/>
</dbReference>
<dbReference type="EMBL" id="BORC01000011">
    <property type="protein sequence ID" value="GIN64176.1"/>
    <property type="molecule type" value="Genomic_DNA"/>
</dbReference>
<dbReference type="Pfam" id="PF03473">
    <property type="entry name" value="MOSC"/>
    <property type="match status" value="1"/>
</dbReference>
<evidence type="ECO:0000259" key="1">
    <source>
        <dbReference type="PROSITE" id="PS51340"/>
    </source>
</evidence>
<dbReference type="InterPro" id="IPR005302">
    <property type="entry name" value="MoCF_Sase_C"/>
</dbReference>
<dbReference type="RefSeq" id="WP_212934417.1">
    <property type="nucleotide sequence ID" value="NZ_BORC01000011.1"/>
</dbReference>
<dbReference type="GO" id="GO:0030170">
    <property type="term" value="F:pyridoxal phosphate binding"/>
    <property type="evidence" value="ECO:0007669"/>
    <property type="project" value="InterPro"/>
</dbReference>
<accession>A0A920BW58</accession>
<dbReference type="Proteomes" id="UP000682111">
    <property type="component" value="Unassembled WGS sequence"/>
</dbReference>
<gene>
    <name evidence="2" type="ORF">J27TS8_41690</name>
</gene>
<dbReference type="Pfam" id="PF03476">
    <property type="entry name" value="MOSC_N"/>
    <property type="match status" value="1"/>
</dbReference>
<dbReference type="Gene3D" id="2.40.33.20">
    <property type="entry name" value="PK beta-barrel domain-like"/>
    <property type="match status" value="1"/>
</dbReference>
<evidence type="ECO:0000313" key="3">
    <source>
        <dbReference type="Proteomes" id="UP000682111"/>
    </source>
</evidence>
<keyword evidence="3" id="KW-1185">Reference proteome</keyword>
<feature type="domain" description="MOSC" evidence="1">
    <location>
        <begin position="80"/>
        <end position="239"/>
    </location>
</feature>
<protein>
    <submittedName>
        <fullName evidence="2">MOSC domain-containing protein</fullName>
    </submittedName>
</protein>
<dbReference type="PROSITE" id="PS51340">
    <property type="entry name" value="MOSC"/>
    <property type="match status" value="1"/>
</dbReference>
<dbReference type="GO" id="GO:0030151">
    <property type="term" value="F:molybdenum ion binding"/>
    <property type="evidence" value="ECO:0007669"/>
    <property type="project" value="InterPro"/>
</dbReference>
<dbReference type="GO" id="GO:0003824">
    <property type="term" value="F:catalytic activity"/>
    <property type="evidence" value="ECO:0007669"/>
    <property type="project" value="InterPro"/>
</dbReference>
<name>A0A920BW58_9BACI</name>
<evidence type="ECO:0000313" key="2">
    <source>
        <dbReference type="EMBL" id="GIN64176.1"/>
    </source>
</evidence>
<organism evidence="2 3">
    <name type="scientific">Robertmurraya siralis</name>
    <dbReference type="NCBI Taxonomy" id="77777"/>
    <lineage>
        <taxon>Bacteria</taxon>
        <taxon>Bacillati</taxon>
        <taxon>Bacillota</taxon>
        <taxon>Bacilli</taxon>
        <taxon>Bacillales</taxon>
        <taxon>Bacillaceae</taxon>
        <taxon>Robertmurraya</taxon>
    </lineage>
</organism>
<dbReference type="InterPro" id="IPR005303">
    <property type="entry name" value="MOCOS_middle"/>
</dbReference>
<reference evidence="2" key="1">
    <citation type="submission" date="2021-03" db="EMBL/GenBank/DDBJ databases">
        <title>Antimicrobial resistance genes in bacteria isolated from Japanese honey, and their potential for conferring macrolide and lincosamide resistance in the American foulbrood pathogen Paenibacillus larvae.</title>
        <authorList>
            <person name="Okamoto M."/>
            <person name="Kumagai M."/>
            <person name="Kanamori H."/>
            <person name="Takamatsu D."/>
        </authorList>
    </citation>
    <scope>NUCLEOTIDE SEQUENCE</scope>
    <source>
        <strain evidence="2">J27TS8</strain>
    </source>
</reference>